<name>A0A0E9X901_ANGAN</name>
<sequence length="85" mass="10038">MVSFSCKMTLGELWSRLWMALTTEFLLVHFLTESSFCSFLFSEDTRNSLLWLLRPEQFRPGPNVYLNQLKMSIQLTHFQMAKIVT</sequence>
<accession>A0A0E9X901</accession>
<proteinExistence type="predicted"/>
<dbReference type="AlphaFoldDB" id="A0A0E9X901"/>
<reference evidence="1" key="2">
    <citation type="journal article" date="2015" name="Fish Shellfish Immunol.">
        <title>Early steps in the European eel (Anguilla anguilla)-Vibrio vulnificus interaction in the gills: Role of the RtxA13 toxin.</title>
        <authorList>
            <person name="Callol A."/>
            <person name="Pajuelo D."/>
            <person name="Ebbesson L."/>
            <person name="Teles M."/>
            <person name="MacKenzie S."/>
            <person name="Amaro C."/>
        </authorList>
    </citation>
    <scope>NUCLEOTIDE SEQUENCE</scope>
</reference>
<evidence type="ECO:0000313" key="1">
    <source>
        <dbReference type="EMBL" id="JAH98188.1"/>
    </source>
</evidence>
<reference evidence="1" key="1">
    <citation type="submission" date="2014-11" db="EMBL/GenBank/DDBJ databases">
        <authorList>
            <person name="Amaro Gonzalez C."/>
        </authorList>
    </citation>
    <scope>NUCLEOTIDE SEQUENCE</scope>
</reference>
<protein>
    <submittedName>
        <fullName evidence="1">Uncharacterized protein</fullName>
    </submittedName>
</protein>
<dbReference type="EMBL" id="GBXM01010389">
    <property type="protein sequence ID" value="JAH98188.1"/>
    <property type="molecule type" value="Transcribed_RNA"/>
</dbReference>
<organism evidence="1">
    <name type="scientific">Anguilla anguilla</name>
    <name type="common">European freshwater eel</name>
    <name type="synonym">Muraena anguilla</name>
    <dbReference type="NCBI Taxonomy" id="7936"/>
    <lineage>
        <taxon>Eukaryota</taxon>
        <taxon>Metazoa</taxon>
        <taxon>Chordata</taxon>
        <taxon>Craniata</taxon>
        <taxon>Vertebrata</taxon>
        <taxon>Euteleostomi</taxon>
        <taxon>Actinopterygii</taxon>
        <taxon>Neopterygii</taxon>
        <taxon>Teleostei</taxon>
        <taxon>Anguilliformes</taxon>
        <taxon>Anguillidae</taxon>
        <taxon>Anguilla</taxon>
    </lineage>
</organism>